<organism evidence="3 4">
    <name type="scientific">Ahrensia marina</name>
    <dbReference type="NCBI Taxonomy" id="1514904"/>
    <lineage>
        <taxon>Bacteria</taxon>
        <taxon>Pseudomonadati</taxon>
        <taxon>Pseudomonadota</taxon>
        <taxon>Alphaproteobacteria</taxon>
        <taxon>Hyphomicrobiales</taxon>
        <taxon>Ahrensiaceae</taxon>
        <taxon>Ahrensia</taxon>
    </lineage>
</organism>
<evidence type="ECO:0000313" key="4">
    <source>
        <dbReference type="Proteomes" id="UP000038011"/>
    </source>
</evidence>
<dbReference type="Proteomes" id="UP000038011">
    <property type="component" value="Unassembled WGS sequence"/>
</dbReference>
<dbReference type="InterPro" id="IPR050266">
    <property type="entry name" value="AB_hydrolase_sf"/>
</dbReference>
<evidence type="ECO:0000313" key="3">
    <source>
        <dbReference type="EMBL" id="KPB01593.1"/>
    </source>
</evidence>
<dbReference type="PANTHER" id="PTHR43798">
    <property type="entry name" value="MONOACYLGLYCEROL LIPASE"/>
    <property type="match status" value="1"/>
</dbReference>
<dbReference type="InterPro" id="IPR029058">
    <property type="entry name" value="AB_hydrolase_fold"/>
</dbReference>
<keyword evidence="1" id="KW-0378">Hydrolase</keyword>
<sequence length="320" mass="34660">MALYLVLLLALVLIALLLFGPRATFTDDIRFDAAAMGNDLDSYLAKSEDAQSDVMSHAEKEIVWAYPTSKAKTPVSLVYIHGFSASKGEIRPVPDLVAEELKANLFYTRLEGHGAGSDAMGSATGQDWLDDTAEAIEIGARIGEKVVVIGTSTGATLASVAALSPSLKDKMDAFILISPNFKVQAAGSGLLTFPYAEKWLPLIIGKERSFEPVNDAHAKFWTPQYPSKAILPMGALVAHAETLRYEKITQPALFIYSEQDTVVDHSASKQVMERWGGETQLHAVTGADDPYKHVIAGDALSPNKNQEITDAIVNWIKALQ</sequence>
<dbReference type="PATRIC" id="fig|1514904.3.peg.442"/>
<dbReference type="AlphaFoldDB" id="A0A0M9GN05"/>
<dbReference type="InterPro" id="IPR022742">
    <property type="entry name" value="Hydrolase_4"/>
</dbReference>
<dbReference type="Pfam" id="PF12146">
    <property type="entry name" value="Hydrolase_4"/>
    <property type="match status" value="1"/>
</dbReference>
<dbReference type="STRING" id="1514904.SU32_08125"/>
<accession>A0A0M9GN05</accession>
<comment type="caution">
    <text evidence="3">The sequence shown here is derived from an EMBL/GenBank/DDBJ whole genome shotgun (WGS) entry which is preliminary data.</text>
</comment>
<proteinExistence type="predicted"/>
<protein>
    <submittedName>
        <fullName evidence="3">Lysophospholipase</fullName>
    </submittedName>
</protein>
<dbReference type="EMBL" id="JXMU01000010">
    <property type="protein sequence ID" value="KPB01593.1"/>
    <property type="molecule type" value="Genomic_DNA"/>
</dbReference>
<name>A0A0M9GN05_9HYPH</name>
<evidence type="ECO:0000259" key="2">
    <source>
        <dbReference type="Pfam" id="PF12146"/>
    </source>
</evidence>
<dbReference type="GO" id="GO:0016020">
    <property type="term" value="C:membrane"/>
    <property type="evidence" value="ECO:0007669"/>
    <property type="project" value="TreeGrafter"/>
</dbReference>
<gene>
    <name evidence="3" type="ORF">SU32_08125</name>
</gene>
<dbReference type="GO" id="GO:0016787">
    <property type="term" value="F:hydrolase activity"/>
    <property type="evidence" value="ECO:0007669"/>
    <property type="project" value="UniProtKB-KW"/>
</dbReference>
<dbReference type="PANTHER" id="PTHR43798:SF31">
    <property type="entry name" value="AB HYDROLASE SUPERFAMILY PROTEIN YCLE"/>
    <property type="match status" value="1"/>
</dbReference>
<feature type="domain" description="Serine aminopeptidase S33" evidence="2">
    <location>
        <begin position="106"/>
        <end position="282"/>
    </location>
</feature>
<evidence type="ECO:0000256" key="1">
    <source>
        <dbReference type="ARBA" id="ARBA00022801"/>
    </source>
</evidence>
<reference evidence="3 4" key="1">
    <citation type="submission" date="2015-01" db="EMBL/GenBank/DDBJ databases">
        <title>Ahrensia donghaiensis sp. nov., a novel dimethylsulphoniopropionate-cleavage bacterium isolated from seawater and emended descriptions of the genus Ahrensia and Ahrensia kielensis.</title>
        <authorList>
            <person name="Liu J."/>
        </authorList>
    </citation>
    <scope>NUCLEOTIDE SEQUENCE [LARGE SCALE GENOMIC DNA]</scope>
    <source>
        <strain evidence="3 4">LZD062</strain>
    </source>
</reference>
<dbReference type="SUPFAM" id="SSF53474">
    <property type="entry name" value="alpha/beta-Hydrolases"/>
    <property type="match status" value="1"/>
</dbReference>
<dbReference type="Gene3D" id="3.40.50.1820">
    <property type="entry name" value="alpha/beta hydrolase"/>
    <property type="match status" value="1"/>
</dbReference>
<keyword evidence="4" id="KW-1185">Reference proteome</keyword>